<feature type="compositionally biased region" description="Acidic residues" evidence="1">
    <location>
        <begin position="297"/>
        <end position="349"/>
    </location>
</feature>
<dbReference type="GeneID" id="20226854"/>
<feature type="region of interest" description="Disordered" evidence="1">
    <location>
        <begin position="282"/>
        <end position="368"/>
    </location>
</feature>
<feature type="compositionally biased region" description="Basic and acidic residues" evidence="1">
    <location>
        <begin position="350"/>
        <end position="360"/>
    </location>
</feature>
<feature type="region of interest" description="Disordered" evidence="1">
    <location>
        <begin position="176"/>
        <end position="204"/>
    </location>
</feature>
<protein>
    <submittedName>
        <fullName evidence="2">Uncharacterized protein</fullName>
    </submittedName>
</protein>
<dbReference type="EMBL" id="GL833289">
    <property type="protein sequence ID" value="EGB02838.1"/>
    <property type="molecule type" value="Genomic_DNA"/>
</dbReference>
<feature type="compositionally biased region" description="Pro residues" evidence="1">
    <location>
        <begin position="282"/>
        <end position="294"/>
    </location>
</feature>
<proteinExistence type="predicted"/>
<dbReference type="AlphaFoldDB" id="F0YPX1"/>
<accession>F0YPX1</accession>
<dbReference type="RefSeq" id="XP_009042462.1">
    <property type="nucleotide sequence ID" value="XM_009044214.1"/>
</dbReference>
<feature type="compositionally biased region" description="Low complexity" evidence="1">
    <location>
        <begin position="111"/>
        <end position="122"/>
    </location>
</feature>
<feature type="region of interest" description="Disordered" evidence="1">
    <location>
        <begin position="443"/>
        <end position="462"/>
    </location>
</feature>
<organism evidence="3">
    <name type="scientific">Aureococcus anophagefferens</name>
    <name type="common">Harmful bloom alga</name>
    <dbReference type="NCBI Taxonomy" id="44056"/>
    <lineage>
        <taxon>Eukaryota</taxon>
        <taxon>Sar</taxon>
        <taxon>Stramenopiles</taxon>
        <taxon>Ochrophyta</taxon>
        <taxon>Pelagophyceae</taxon>
        <taxon>Pelagomonadales</taxon>
        <taxon>Pelagomonadaceae</taxon>
        <taxon>Aureococcus</taxon>
    </lineage>
</organism>
<name>F0YPX1_AURAN</name>
<dbReference type="InParanoid" id="F0YPX1"/>
<keyword evidence="3" id="KW-1185">Reference proteome</keyword>
<feature type="compositionally biased region" description="Acidic residues" evidence="1">
    <location>
        <begin position="101"/>
        <end position="110"/>
    </location>
</feature>
<feature type="compositionally biased region" description="Basic and acidic residues" evidence="1">
    <location>
        <begin position="32"/>
        <end position="42"/>
    </location>
</feature>
<dbReference type="KEGG" id="aaf:AURANDRAFT_68518"/>
<sequence>MSEEAMDLLSAIISTRARARDDDDDDDDDDDGRPAGRPTDRGRGRRRKWRPSTPLASALRPRGKTRRPWRRSDRKCTFPDFRRCCFCLWELDPAEASKGDDDAEASEGDDGAAPAEDGAAPAEDGDHAAEEDDEDDDAMNARQAQCTTAMARMEVDLKVHGHFEKRRLLCHSKKSDNFQAKEEKRRLNETPHNDPAGEQVAHDEETKRITKYGCTIEIIDLLLLNGDIPLVLNEIVRIPLKRHCKMNPTIITTNVKELVFNQNWFIVIKVLVQFFDTPAPAEPTPAIAPEPAPAPSMEEDQESEQEDEKEEEEEEKEGEEDEGEEEEGEEDDDDDEEDDDEEDDDEEEKPENKPCQEPDFQHPPATQEDWRIWADYLDQLPSLFSRVDDKFRQRYEPDLETYQSFVSEALADAIEGTQSLHSKHKRPKVASMLSWGGTTAARLRRLAPKASDKKRKRTPSPP</sequence>
<feature type="region of interest" description="Disordered" evidence="1">
    <location>
        <begin position="1"/>
        <end position="72"/>
    </location>
</feature>
<gene>
    <name evidence="2" type="ORF">AURANDRAFT_68518</name>
</gene>
<feature type="compositionally biased region" description="Basic and acidic residues" evidence="1">
    <location>
        <begin position="176"/>
        <end position="192"/>
    </location>
</feature>
<feature type="compositionally biased region" description="Acidic residues" evidence="1">
    <location>
        <begin position="129"/>
        <end position="138"/>
    </location>
</feature>
<evidence type="ECO:0000313" key="3">
    <source>
        <dbReference type="Proteomes" id="UP000002729"/>
    </source>
</evidence>
<evidence type="ECO:0000256" key="1">
    <source>
        <dbReference type="SAM" id="MobiDB-lite"/>
    </source>
</evidence>
<reference evidence="2 3" key="1">
    <citation type="journal article" date="2011" name="Proc. Natl. Acad. Sci. U.S.A.">
        <title>Niche of harmful alga Aureococcus anophagefferens revealed through ecogenomics.</title>
        <authorList>
            <person name="Gobler C.J."/>
            <person name="Berry D.L."/>
            <person name="Dyhrman S.T."/>
            <person name="Wilhelm S.W."/>
            <person name="Salamov A."/>
            <person name="Lobanov A.V."/>
            <person name="Zhang Y."/>
            <person name="Collier J.L."/>
            <person name="Wurch L.L."/>
            <person name="Kustka A.B."/>
            <person name="Dill B.D."/>
            <person name="Shah M."/>
            <person name="VerBerkmoes N.C."/>
            <person name="Kuo A."/>
            <person name="Terry A."/>
            <person name="Pangilinan J."/>
            <person name="Lindquist E.A."/>
            <person name="Lucas S."/>
            <person name="Paulsen I.T."/>
            <person name="Hattenrath-Lehmann T.K."/>
            <person name="Talmage S.C."/>
            <person name="Walker E.A."/>
            <person name="Koch F."/>
            <person name="Burson A.M."/>
            <person name="Marcoval M.A."/>
            <person name="Tang Y.Z."/>
            <person name="Lecleir G.R."/>
            <person name="Coyne K.J."/>
            <person name="Berg G.M."/>
            <person name="Bertrand E.M."/>
            <person name="Saito M.A."/>
            <person name="Gladyshev V.N."/>
            <person name="Grigoriev I.V."/>
        </authorList>
    </citation>
    <scope>NUCLEOTIDE SEQUENCE [LARGE SCALE GENOMIC DNA]</scope>
    <source>
        <strain evidence="3">CCMP 1984</strain>
    </source>
</reference>
<feature type="region of interest" description="Disordered" evidence="1">
    <location>
        <begin position="96"/>
        <end position="140"/>
    </location>
</feature>
<evidence type="ECO:0000313" key="2">
    <source>
        <dbReference type="EMBL" id="EGB02838.1"/>
    </source>
</evidence>
<feature type="compositionally biased region" description="Acidic residues" evidence="1">
    <location>
        <begin position="22"/>
        <end position="31"/>
    </location>
</feature>
<dbReference type="Proteomes" id="UP000002729">
    <property type="component" value="Unassembled WGS sequence"/>
</dbReference>